<keyword evidence="2" id="KW-1185">Reference proteome</keyword>
<dbReference type="OrthoDB" id="6429498at2759"/>
<evidence type="ECO:0000313" key="2">
    <source>
        <dbReference type="Proteomes" id="UP000887013"/>
    </source>
</evidence>
<organism evidence="1 2">
    <name type="scientific">Nephila pilipes</name>
    <name type="common">Giant wood spider</name>
    <name type="synonym">Nephila maculata</name>
    <dbReference type="NCBI Taxonomy" id="299642"/>
    <lineage>
        <taxon>Eukaryota</taxon>
        <taxon>Metazoa</taxon>
        <taxon>Ecdysozoa</taxon>
        <taxon>Arthropoda</taxon>
        <taxon>Chelicerata</taxon>
        <taxon>Arachnida</taxon>
        <taxon>Araneae</taxon>
        <taxon>Araneomorphae</taxon>
        <taxon>Entelegynae</taxon>
        <taxon>Araneoidea</taxon>
        <taxon>Nephilidae</taxon>
        <taxon>Nephila</taxon>
    </lineage>
</organism>
<comment type="caution">
    <text evidence="1">The sequence shown here is derived from an EMBL/GenBank/DDBJ whole genome shotgun (WGS) entry which is preliminary data.</text>
</comment>
<evidence type="ECO:0000313" key="1">
    <source>
        <dbReference type="EMBL" id="GFT17852.1"/>
    </source>
</evidence>
<name>A0A8X6TJY8_NEPPI</name>
<proteinExistence type="predicted"/>
<sequence>MSPPILRDFTHLQVLLKSISQNFKFDISEYWEIPVLKNDDVVWNIVLAYLNSFPSSKKEVTQRLLWLTDRQLRIDDLKKFAKIINPFLHRVSSACFGDKFTINLVKSFKNRLENWIHNADNMLQILSEKEKYLEAASRVLGCNVIVISFLNNHQRTLHIFPKLPPPFIYPKYILLLHSYGIMNNSDVFSYCIPKQEGKYKQKQALIEILEKATISKNVIRKIYELPNICENFLIALMKSNLEQPVQLIYKSLYVLSKLSDAGFETDPRQKDSKGKSALYYALLEEQSELLFFLYDHAANACLQEQGSLRSPNPVIVENLFGLKDSLQSLEEDVKSSDLSEKSKHLSKLDELQQFNKFQIEICRKINNIRQKINYYSKTEVEFEALQRRDIILNILEAYRKYFTRDNIVLNSKDSLSLFEKYYKNRNYFDKLDFCTAVMFFDNLFLLKERLKLVDNAYLEIESKFFLFIFCERYLKQYDYKHEFAKESRWTTFQEQLSLQKHISTFKKFLQETEISDENLVSSIPETDVYTLTNLPEIYGQFLLYRLQNYLDTVTKIKIINAKSILIIERTLQIIGESFKESNFKSIQKVLSQALPSEFVTAAKQIRNNLIHFKPFEILYRNTVEHDTILLTEIRKELIKFRKLILPIQYVHKYQINQFLNSMLLKSLLKARKNEKNRKEIEQKGEAGNSNEVNNSQDSVMYKSLQNEIKTFNQNVKFMTKSAIHSYEYVLKNLISAVKVELNRLKSESLIVDQDKEKLDEFFWSFECVLICLTKDKKLKDYRRRLLNGVKSRECLFSGIREKKRYSRKVNNCFNRDTSEISDVEAPVATPTYAVRYTEPYDELHNKEAQNNTHNVITLEGASNYRNSTAVKENEKRISIDVFEDLDFRTFFTCDSSNYKYSDGKEEKGSFDAITDVPTAPLSINENKDKNETNVESIINADLFEALFDDTSHNKTLSRSGENKEFSHPCVEDSKTELSRQTVLNNVMHNEWNLKEVFNISQDFFINDEVKDLEVQNNGDVSNILIKTAETIVTDYEVIMKDIFEKNRGYKVERFSFKNIKKFWMILKGEQFLNEKIDTILNSIPEQFQNIPSTKQKLETLLKKEKIIPEEIGKELDKLPLKDKKKKEIIKDVEVGLTPDVLYTINLVPDYFSDLKLKIAANEINKGDCNIFCDRLQIPDECRKTLLQLISGNVPKISGNMFEFFRHRIKLLKKILIDENENIKELWENATSLRKKKYLHDKLVQIYVSDPEIQASVEMLLSDCMNILNTKDLKKLWLKTNNLFNGISLRNVISHGNPLLETLGRLLDPNDLPFELVGKMIQLISDEPAIDCMQQILEQTKYHFSKFVELMEDDNDVQFNDLREKIKECERWKEYTLLIPLKKAASFSGI</sequence>
<reference evidence="1" key="1">
    <citation type="submission" date="2020-08" db="EMBL/GenBank/DDBJ databases">
        <title>Multicomponent nature underlies the extraordinary mechanical properties of spider dragline silk.</title>
        <authorList>
            <person name="Kono N."/>
            <person name="Nakamura H."/>
            <person name="Mori M."/>
            <person name="Yoshida Y."/>
            <person name="Ohtoshi R."/>
            <person name="Malay A.D."/>
            <person name="Moran D.A.P."/>
            <person name="Tomita M."/>
            <person name="Numata K."/>
            <person name="Arakawa K."/>
        </authorList>
    </citation>
    <scope>NUCLEOTIDE SEQUENCE</scope>
</reference>
<protein>
    <submittedName>
        <fullName evidence="1">Uncharacterized protein</fullName>
    </submittedName>
</protein>
<gene>
    <name evidence="1" type="primary">AVEN_105933_1</name>
    <name evidence="1" type="ORF">NPIL_150801</name>
</gene>
<dbReference type="EMBL" id="BMAW01058750">
    <property type="protein sequence ID" value="GFT17852.1"/>
    <property type="molecule type" value="Genomic_DNA"/>
</dbReference>
<dbReference type="Proteomes" id="UP000887013">
    <property type="component" value="Unassembled WGS sequence"/>
</dbReference>
<accession>A0A8X6TJY8</accession>